<dbReference type="RefSeq" id="WP_142715353.1">
    <property type="nucleotide sequence ID" value="NZ_FXTH01000014.1"/>
</dbReference>
<evidence type="ECO:0000313" key="1">
    <source>
        <dbReference type="EMBL" id="SMO79848.1"/>
    </source>
</evidence>
<gene>
    <name evidence="1" type="ORF">SAMN06265218_1145</name>
</gene>
<dbReference type="OrthoDB" id="9797992at2"/>
<name>A0A521E7D5_9BACT</name>
<dbReference type="Pfam" id="PF16257">
    <property type="entry name" value="UxaE"/>
    <property type="match status" value="1"/>
</dbReference>
<accession>A0A521E7D5</accession>
<evidence type="ECO:0000313" key="2">
    <source>
        <dbReference type="Proteomes" id="UP000317593"/>
    </source>
</evidence>
<dbReference type="AlphaFoldDB" id="A0A521E7D5"/>
<dbReference type="Proteomes" id="UP000317593">
    <property type="component" value="Unassembled WGS sequence"/>
</dbReference>
<dbReference type="EMBL" id="FXTH01000014">
    <property type="protein sequence ID" value="SMO79848.1"/>
    <property type="molecule type" value="Genomic_DNA"/>
</dbReference>
<reference evidence="1 2" key="1">
    <citation type="submission" date="2017-05" db="EMBL/GenBank/DDBJ databases">
        <authorList>
            <person name="Varghese N."/>
            <person name="Submissions S."/>
        </authorList>
    </citation>
    <scope>NUCLEOTIDE SEQUENCE [LARGE SCALE GENOMIC DNA]</scope>
    <source>
        <strain evidence="1 2">DSM 21194</strain>
    </source>
</reference>
<proteinExistence type="predicted"/>
<keyword evidence="2" id="KW-1185">Reference proteome</keyword>
<dbReference type="GO" id="GO:0016853">
    <property type="term" value="F:isomerase activity"/>
    <property type="evidence" value="ECO:0007669"/>
    <property type="project" value="InterPro"/>
</dbReference>
<dbReference type="InterPro" id="IPR032586">
    <property type="entry name" value="UxaE"/>
</dbReference>
<protein>
    <submittedName>
        <fullName evidence="1">Tagaturonate epimerase</fullName>
    </submittedName>
</protein>
<organism evidence="1 2">
    <name type="scientific">Fodinibius sediminis</name>
    <dbReference type="NCBI Taxonomy" id="1214077"/>
    <lineage>
        <taxon>Bacteria</taxon>
        <taxon>Pseudomonadati</taxon>
        <taxon>Balneolota</taxon>
        <taxon>Balneolia</taxon>
        <taxon>Balneolales</taxon>
        <taxon>Balneolaceae</taxon>
        <taxon>Fodinibius</taxon>
    </lineage>
</organism>
<sequence>MLGRYSLGIGDRFGQQGKAQLASIQKAKHKFDRLIIPVWNKSHREHQIIGTTPGDVRREAEEAVAALHWKAPYGVDADHITKDIVDPYIPCSNFFTIDVADYIGEEGRAADKENFIREQDNVTGSLSIPGIAEHFQVTDAFLSDWADQYLEPIRQAQEIFEHIRSHKQGTAVFEISMDEVDTPQTPLELYFILKMVARKGIPVNTIAPKFTGDFYKGVDYVGNLETFVKEFEQDLLVLAYAKERFNLPADLKISIHSGSDKFSLYPHIHRLLKKHDAGIHLKTAGTTWLEELIGLADAGASGLAMVKKIYSEAFGRYEELTAPYETVINIKHERLPAPPTFAEWSGQTIVSKLEHEPDKPLFDAQLRQFMHCAYKIAAEQGDSFIRLLKEHSKVIGGRVTHNLYNRHIRPLFVGR</sequence>